<dbReference type="EC" id="2.7.7.7" evidence="1"/>
<protein>
    <recommendedName>
        <fullName evidence="2">DNA polymerase III subunit delta</fullName>
        <ecNumber evidence="1">2.7.7.7</ecNumber>
    </recommendedName>
</protein>
<dbReference type="OrthoDB" id="9775929at2"/>
<evidence type="ECO:0000259" key="10">
    <source>
        <dbReference type="Pfam" id="PF21694"/>
    </source>
</evidence>
<evidence type="ECO:0000256" key="6">
    <source>
        <dbReference type="ARBA" id="ARBA00022932"/>
    </source>
</evidence>
<dbReference type="Gene3D" id="1.10.8.60">
    <property type="match status" value="1"/>
</dbReference>
<dbReference type="InterPro" id="IPR005790">
    <property type="entry name" value="DNA_polIII_delta"/>
</dbReference>
<keyword evidence="6" id="KW-0239">DNA-directed DNA polymerase</keyword>
<dbReference type="EMBL" id="MKIE01000003">
    <property type="protein sequence ID" value="OHW62545.1"/>
    <property type="molecule type" value="Genomic_DNA"/>
</dbReference>
<evidence type="ECO:0000313" key="12">
    <source>
        <dbReference type="Proteomes" id="UP000180254"/>
    </source>
</evidence>
<name>A0A1S1V7Z6_9FIRM</name>
<comment type="catalytic activity">
    <reaction evidence="8">
        <text>DNA(n) + a 2'-deoxyribonucleoside 5'-triphosphate = DNA(n+1) + diphosphate</text>
        <dbReference type="Rhea" id="RHEA:22508"/>
        <dbReference type="Rhea" id="RHEA-COMP:17339"/>
        <dbReference type="Rhea" id="RHEA-COMP:17340"/>
        <dbReference type="ChEBI" id="CHEBI:33019"/>
        <dbReference type="ChEBI" id="CHEBI:61560"/>
        <dbReference type="ChEBI" id="CHEBI:173112"/>
        <dbReference type="EC" id="2.7.7.7"/>
    </reaction>
</comment>
<dbReference type="Pfam" id="PF06144">
    <property type="entry name" value="DNA_pol3_delta"/>
    <property type="match status" value="1"/>
</dbReference>
<dbReference type="AlphaFoldDB" id="A0A1S1V7Z6"/>
<accession>A0A1S1V7Z6</accession>
<comment type="similarity">
    <text evidence="7">Belongs to the DNA polymerase HolA subunit family.</text>
</comment>
<dbReference type="RefSeq" id="WP_071062506.1">
    <property type="nucleotide sequence ID" value="NZ_MKIE01000003.1"/>
</dbReference>
<dbReference type="PANTHER" id="PTHR34388">
    <property type="entry name" value="DNA POLYMERASE III SUBUNIT DELTA"/>
    <property type="match status" value="1"/>
</dbReference>
<evidence type="ECO:0000256" key="2">
    <source>
        <dbReference type="ARBA" id="ARBA00017703"/>
    </source>
</evidence>
<dbReference type="SUPFAM" id="SSF48019">
    <property type="entry name" value="post-AAA+ oligomerization domain-like"/>
    <property type="match status" value="1"/>
</dbReference>
<proteinExistence type="inferred from homology"/>
<dbReference type="InterPro" id="IPR008921">
    <property type="entry name" value="DNA_pol3_clamp-load_cplx_C"/>
</dbReference>
<dbReference type="InterPro" id="IPR048466">
    <property type="entry name" value="DNA_pol3_delta-like_C"/>
</dbReference>
<gene>
    <name evidence="11" type="ORF">EUAN_11100</name>
</gene>
<dbReference type="PANTHER" id="PTHR34388:SF1">
    <property type="entry name" value="DNA POLYMERASE III SUBUNIT DELTA"/>
    <property type="match status" value="1"/>
</dbReference>
<evidence type="ECO:0000256" key="3">
    <source>
        <dbReference type="ARBA" id="ARBA00022679"/>
    </source>
</evidence>
<reference evidence="11 12" key="1">
    <citation type="submission" date="2016-09" db="EMBL/GenBank/DDBJ databases">
        <title>Genome sequence of Eubacterium angustum.</title>
        <authorList>
            <person name="Poehlein A."/>
            <person name="Daniel R."/>
        </authorList>
    </citation>
    <scope>NUCLEOTIDE SEQUENCE [LARGE SCALE GENOMIC DNA]</scope>
    <source>
        <strain evidence="11 12">DSM 1989</strain>
    </source>
</reference>
<keyword evidence="12" id="KW-1185">Reference proteome</keyword>
<dbReference type="InterPro" id="IPR027417">
    <property type="entry name" value="P-loop_NTPase"/>
</dbReference>
<organism evidence="11 12">
    <name type="scientific">Andreesenia angusta</name>
    <dbReference type="NCBI Taxonomy" id="39480"/>
    <lineage>
        <taxon>Bacteria</taxon>
        <taxon>Bacillati</taxon>
        <taxon>Bacillota</taxon>
        <taxon>Tissierellia</taxon>
        <taxon>Tissierellales</taxon>
        <taxon>Gottschalkiaceae</taxon>
        <taxon>Andreesenia</taxon>
    </lineage>
</organism>
<dbReference type="Gene3D" id="3.40.50.300">
    <property type="entry name" value="P-loop containing nucleotide triphosphate hydrolases"/>
    <property type="match status" value="1"/>
</dbReference>
<evidence type="ECO:0000256" key="7">
    <source>
        <dbReference type="ARBA" id="ARBA00034754"/>
    </source>
</evidence>
<dbReference type="SUPFAM" id="SSF52540">
    <property type="entry name" value="P-loop containing nucleoside triphosphate hydrolases"/>
    <property type="match status" value="1"/>
</dbReference>
<feature type="domain" description="DNA polymerase III delta subunit-like C-terminal" evidence="10">
    <location>
        <begin position="222"/>
        <end position="342"/>
    </location>
</feature>
<dbReference type="NCBIfam" id="TIGR01128">
    <property type="entry name" value="holA"/>
    <property type="match status" value="1"/>
</dbReference>
<keyword evidence="3" id="KW-0808">Transferase</keyword>
<dbReference type="GO" id="GO:0009360">
    <property type="term" value="C:DNA polymerase III complex"/>
    <property type="evidence" value="ECO:0007669"/>
    <property type="project" value="InterPro"/>
</dbReference>
<dbReference type="GO" id="GO:0003887">
    <property type="term" value="F:DNA-directed DNA polymerase activity"/>
    <property type="evidence" value="ECO:0007669"/>
    <property type="project" value="UniProtKB-KW"/>
</dbReference>
<keyword evidence="5" id="KW-0235">DNA replication</keyword>
<evidence type="ECO:0000256" key="4">
    <source>
        <dbReference type="ARBA" id="ARBA00022695"/>
    </source>
</evidence>
<dbReference type="GO" id="GO:0006261">
    <property type="term" value="P:DNA-templated DNA replication"/>
    <property type="evidence" value="ECO:0007669"/>
    <property type="project" value="TreeGrafter"/>
</dbReference>
<dbReference type="GO" id="GO:0003677">
    <property type="term" value="F:DNA binding"/>
    <property type="evidence" value="ECO:0007669"/>
    <property type="project" value="InterPro"/>
</dbReference>
<keyword evidence="4" id="KW-0548">Nucleotidyltransferase</keyword>
<dbReference type="Gene3D" id="1.20.272.10">
    <property type="match status" value="1"/>
</dbReference>
<dbReference type="Pfam" id="PF21694">
    <property type="entry name" value="DNA_pol3_delta_C"/>
    <property type="match status" value="1"/>
</dbReference>
<feature type="domain" description="DNA polymerase III delta N-terminal" evidence="9">
    <location>
        <begin position="19"/>
        <end position="141"/>
    </location>
</feature>
<dbReference type="STRING" id="39480.EUAN_11100"/>
<comment type="caution">
    <text evidence="11">The sequence shown here is derived from an EMBL/GenBank/DDBJ whole genome shotgun (WGS) entry which is preliminary data.</text>
</comment>
<dbReference type="Proteomes" id="UP000180254">
    <property type="component" value="Unassembled WGS sequence"/>
</dbReference>
<sequence>MDYREFLGEIERSQIKPVYLLYGREKYLMDSVLRKLKGKYIDESFESLNYIYMNGAETGFEDIKNANETLPFMAEKKIVVVEDWKTLSKKKEGDSSEEESFITYLKTLGSSSILLLVVNAEKVDSRRKIIKEIGKAGGVVELNRLKEGELTSFIQSKCIKAVKNISRSCINEFIQYSGYLDKESETTLNDIEHEIEKLVSYVGERDRIESEDINSVVTKSVQSNIFKLVELLGESRVDKSLDTLDDIISLGIPTQKIIYMVIRQLRLLLLTSEYMGRGYSQKTLKDVTGIKFDFVINKLIAQTKAFGPGKIVSALELALELDRNIKTSAVDERLGIERLLLAMSR</sequence>
<evidence type="ECO:0000256" key="5">
    <source>
        <dbReference type="ARBA" id="ARBA00022705"/>
    </source>
</evidence>
<evidence type="ECO:0000313" key="11">
    <source>
        <dbReference type="EMBL" id="OHW62545.1"/>
    </source>
</evidence>
<evidence type="ECO:0000256" key="8">
    <source>
        <dbReference type="ARBA" id="ARBA00049244"/>
    </source>
</evidence>
<evidence type="ECO:0000259" key="9">
    <source>
        <dbReference type="Pfam" id="PF06144"/>
    </source>
</evidence>
<dbReference type="InterPro" id="IPR010372">
    <property type="entry name" value="DNA_pol3_delta_N"/>
</dbReference>
<evidence type="ECO:0000256" key="1">
    <source>
        <dbReference type="ARBA" id="ARBA00012417"/>
    </source>
</evidence>